<comment type="caution">
    <text evidence="10">The sequence shown here is derived from an EMBL/GenBank/DDBJ whole genome shotgun (WGS) entry which is preliminary data.</text>
</comment>
<comment type="function">
    <text evidence="9">Functions as a component of the nuclear pore complex (NPC).</text>
</comment>
<keyword evidence="11" id="KW-1185">Reference proteome</keyword>
<keyword evidence="5 9" id="KW-0653">Protein transport</keyword>
<evidence type="ECO:0000256" key="1">
    <source>
        <dbReference type="ARBA" id="ARBA00004567"/>
    </source>
</evidence>
<keyword evidence="3 9" id="KW-0813">Transport</keyword>
<comment type="subcellular location">
    <subcellularLocation>
        <location evidence="1 9">Nucleus</location>
        <location evidence="1 9">Nuclear pore complex</location>
    </subcellularLocation>
</comment>
<reference evidence="10" key="1">
    <citation type="submission" date="2018-01" db="EMBL/GenBank/DDBJ databases">
        <authorList>
            <person name="Mao J.F."/>
        </authorList>
    </citation>
    <scope>NUCLEOTIDE SEQUENCE</scope>
    <source>
        <strain evidence="10">Huo1</strain>
        <tissue evidence="10">Leaf</tissue>
    </source>
</reference>
<name>A0A8X8Y4N7_SALSN</name>
<keyword evidence="7 9" id="KW-0906">Nuclear pore complex</keyword>
<evidence type="ECO:0000256" key="2">
    <source>
        <dbReference type="ARBA" id="ARBA00005573"/>
    </source>
</evidence>
<comment type="subunit">
    <text evidence="9">Component of the nuclear pore complex (NPC).</text>
</comment>
<dbReference type="Pfam" id="PF07575">
    <property type="entry name" value="Nucleopor_Nup85"/>
    <property type="match status" value="1"/>
</dbReference>
<keyword evidence="4 9" id="KW-0509">mRNA transport</keyword>
<keyword evidence="8 9" id="KW-0539">Nucleus</keyword>
<dbReference type="GO" id="GO:0045893">
    <property type="term" value="P:positive regulation of DNA-templated transcription"/>
    <property type="evidence" value="ECO:0007669"/>
    <property type="project" value="TreeGrafter"/>
</dbReference>
<evidence type="ECO:0000256" key="5">
    <source>
        <dbReference type="ARBA" id="ARBA00022927"/>
    </source>
</evidence>
<evidence type="ECO:0000313" key="10">
    <source>
        <dbReference type="EMBL" id="KAG6423378.1"/>
    </source>
</evidence>
<accession>A0A8X8Y4N7</accession>
<evidence type="ECO:0000256" key="9">
    <source>
        <dbReference type="RuleBase" id="RU365073"/>
    </source>
</evidence>
<dbReference type="EMBL" id="PNBA02000005">
    <property type="protein sequence ID" value="KAG6423378.1"/>
    <property type="molecule type" value="Genomic_DNA"/>
</dbReference>
<dbReference type="GO" id="GO:0006406">
    <property type="term" value="P:mRNA export from nucleus"/>
    <property type="evidence" value="ECO:0007669"/>
    <property type="project" value="TreeGrafter"/>
</dbReference>
<keyword evidence="9" id="KW-0472">Membrane</keyword>
<evidence type="ECO:0000256" key="7">
    <source>
        <dbReference type="ARBA" id="ARBA00023132"/>
    </source>
</evidence>
<dbReference type="GO" id="GO:0031965">
    <property type="term" value="C:nuclear membrane"/>
    <property type="evidence" value="ECO:0007669"/>
    <property type="project" value="UniProtKB-UniRule"/>
</dbReference>
<dbReference type="GO" id="GO:0017056">
    <property type="term" value="F:structural constituent of nuclear pore"/>
    <property type="evidence" value="ECO:0007669"/>
    <property type="project" value="TreeGrafter"/>
</dbReference>
<evidence type="ECO:0000256" key="8">
    <source>
        <dbReference type="ARBA" id="ARBA00023242"/>
    </source>
</evidence>
<protein>
    <recommendedName>
        <fullName evidence="9">Nuclear pore complex protein Nup85</fullName>
    </recommendedName>
</protein>
<evidence type="ECO:0000256" key="3">
    <source>
        <dbReference type="ARBA" id="ARBA00022448"/>
    </source>
</evidence>
<dbReference type="Proteomes" id="UP000298416">
    <property type="component" value="Unassembled WGS sequence"/>
</dbReference>
<evidence type="ECO:0000256" key="4">
    <source>
        <dbReference type="ARBA" id="ARBA00022816"/>
    </source>
</evidence>
<dbReference type="InterPro" id="IPR011502">
    <property type="entry name" value="Nucleoporin_Nup85"/>
</dbReference>
<gene>
    <name evidence="10" type="ORF">SASPL_113773</name>
</gene>
<evidence type="ECO:0000256" key="6">
    <source>
        <dbReference type="ARBA" id="ARBA00023010"/>
    </source>
</evidence>
<dbReference type="GO" id="GO:0006606">
    <property type="term" value="P:protein import into nucleus"/>
    <property type="evidence" value="ECO:0007669"/>
    <property type="project" value="TreeGrafter"/>
</dbReference>
<organism evidence="10">
    <name type="scientific">Salvia splendens</name>
    <name type="common">Scarlet sage</name>
    <dbReference type="NCBI Taxonomy" id="180675"/>
    <lineage>
        <taxon>Eukaryota</taxon>
        <taxon>Viridiplantae</taxon>
        <taxon>Streptophyta</taxon>
        <taxon>Embryophyta</taxon>
        <taxon>Tracheophyta</taxon>
        <taxon>Spermatophyta</taxon>
        <taxon>Magnoliopsida</taxon>
        <taxon>eudicotyledons</taxon>
        <taxon>Gunneridae</taxon>
        <taxon>Pentapetalae</taxon>
        <taxon>asterids</taxon>
        <taxon>lamiids</taxon>
        <taxon>Lamiales</taxon>
        <taxon>Lamiaceae</taxon>
        <taxon>Nepetoideae</taxon>
        <taxon>Mentheae</taxon>
        <taxon>Salviinae</taxon>
        <taxon>Salvia</taxon>
        <taxon>Salvia subgen. Calosphace</taxon>
        <taxon>core Calosphace</taxon>
    </lineage>
</organism>
<dbReference type="GO" id="GO:0031080">
    <property type="term" value="C:nuclear pore outer ring"/>
    <property type="evidence" value="ECO:0007669"/>
    <property type="project" value="TreeGrafter"/>
</dbReference>
<keyword evidence="6 9" id="KW-0811">Translocation</keyword>
<proteinExistence type="inferred from homology"/>
<reference evidence="10" key="2">
    <citation type="submission" date="2020-08" db="EMBL/GenBank/DDBJ databases">
        <title>Plant Genome Project.</title>
        <authorList>
            <person name="Zhang R.-G."/>
        </authorList>
    </citation>
    <scope>NUCLEOTIDE SEQUENCE</scope>
    <source>
        <strain evidence="10">Huo1</strain>
        <tissue evidence="10">Leaf</tissue>
    </source>
</reference>
<comment type="similarity">
    <text evidence="2 9">Belongs to the nucleoporin Nup85 family.</text>
</comment>
<dbReference type="PANTHER" id="PTHR13373">
    <property type="entry name" value="FROUNT PROTEIN-RELATED"/>
    <property type="match status" value="1"/>
</dbReference>
<evidence type="ECO:0000313" key="11">
    <source>
        <dbReference type="Proteomes" id="UP000298416"/>
    </source>
</evidence>
<dbReference type="PANTHER" id="PTHR13373:SF21">
    <property type="entry name" value="NUCLEAR PORE COMPLEX PROTEIN NUP85"/>
    <property type="match status" value="1"/>
</dbReference>
<dbReference type="AlphaFoldDB" id="A0A8X8Y4N7"/>
<sequence>MRNPSTPRQFLLHLLYDSLRLLNWKDRPLLNVFQTNLLLNKLQQLSLARLLPDYIYANFPTEAFNSVQLALAANLGRAILEG</sequence>